<dbReference type="InterPro" id="IPR004341">
    <property type="entry name" value="CAT_RNA-bd_dom"/>
</dbReference>
<dbReference type="Gene3D" id="1.10.1790.10">
    <property type="entry name" value="PRD domain"/>
    <property type="match status" value="2"/>
</dbReference>
<dbReference type="NCBIfam" id="NF046042">
    <property type="entry name" value="LicT"/>
    <property type="match status" value="1"/>
</dbReference>
<keyword evidence="4" id="KW-1185">Reference proteome</keyword>
<dbReference type="EMBL" id="FOMG01000001">
    <property type="protein sequence ID" value="SFC13225.1"/>
    <property type="molecule type" value="Genomic_DNA"/>
</dbReference>
<dbReference type="PROSITE" id="PS51372">
    <property type="entry name" value="PRD_2"/>
    <property type="match status" value="2"/>
</dbReference>
<dbReference type="SUPFAM" id="SSF50151">
    <property type="entry name" value="SacY-like RNA-binding domain"/>
    <property type="match status" value="1"/>
</dbReference>
<dbReference type="Proteomes" id="UP000199263">
    <property type="component" value="Unassembled WGS sequence"/>
</dbReference>
<evidence type="ECO:0000313" key="4">
    <source>
        <dbReference type="Proteomes" id="UP000199263"/>
    </source>
</evidence>
<reference evidence="3 4" key="1">
    <citation type="submission" date="2016-10" db="EMBL/GenBank/DDBJ databases">
        <authorList>
            <person name="de Groot N.N."/>
        </authorList>
    </citation>
    <scope>NUCLEOTIDE SEQUENCE [LARGE SCALE GENOMIC DNA]</scope>
    <source>
        <strain evidence="3 4">DSM 12992</strain>
    </source>
</reference>
<dbReference type="InterPro" id="IPR050661">
    <property type="entry name" value="BglG_antiterminators"/>
</dbReference>
<accession>A0A1I1GP48</accession>
<dbReference type="PANTHER" id="PTHR30185">
    <property type="entry name" value="CRYPTIC BETA-GLUCOSIDE BGL OPERON ANTITERMINATOR"/>
    <property type="match status" value="1"/>
</dbReference>
<dbReference type="Pfam" id="PF03123">
    <property type="entry name" value="CAT_RBD"/>
    <property type="match status" value="1"/>
</dbReference>
<feature type="domain" description="PRD" evidence="2">
    <location>
        <begin position="65"/>
        <end position="170"/>
    </location>
</feature>
<dbReference type="RefSeq" id="WP_090087260.1">
    <property type="nucleotide sequence ID" value="NZ_FOMG01000001.1"/>
</dbReference>
<gene>
    <name evidence="3" type="ORF">SAMN05421842_1018</name>
</gene>
<dbReference type="GO" id="GO:0006355">
    <property type="term" value="P:regulation of DNA-templated transcription"/>
    <property type="evidence" value="ECO:0007669"/>
    <property type="project" value="InterPro"/>
</dbReference>
<evidence type="ECO:0000256" key="1">
    <source>
        <dbReference type="ARBA" id="ARBA00022737"/>
    </source>
</evidence>
<dbReference type="PANTHER" id="PTHR30185:SF15">
    <property type="entry name" value="CRYPTIC BETA-GLUCOSIDE BGL OPERON ANTITERMINATOR"/>
    <property type="match status" value="1"/>
</dbReference>
<evidence type="ECO:0000259" key="2">
    <source>
        <dbReference type="PROSITE" id="PS51372"/>
    </source>
</evidence>
<dbReference type="SUPFAM" id="SSF63520">
    <property type="entry name" value="PTS-regulatory domain, PRD"/>
    <property type="match status" value="2"/>
</dbReference>
<dbReference type="Gene3D" id="2.30.24.10">
    <property type="entry name" value="CAT RNA-binding domain"/>
    <property type="match status" value="1"/>
</dbReference>
<dbReference type="GO" id="GO:0003723">
    <property type="term" value="F:RNA binding"/>
    <property type="evidence" value="ECO:0007669"/>
    <property type="project" value="InterPro"/>
</dbReference>
<name>A0A1I1GP48_9CLOT</name>
<dbReference type="STRING" id="119641.SAMN05421842_1018"/>
<evidence type="ECO:0000313" key="3">
    <source>
        <dbReference type="EMBL" id="SFC13225.1"/>
    </source>
</evidence>
<organism evidence="3 4">
    <name type="scientific">Clostridium uliginosum</name>
    <dbReference type="NCBI Taxonomy" id="119641"/>
    <lineage>
        <taxon>Bacteria</taxon>
        <taxon>Bacillati</taxon>
        <taxon>Bacillota</taxon>
        <taxon>Clostridia</taxon>
        <taxon>Eubacteriales</taxon>
        <taxon>Clostridiaceae</taxon>
        <taxon>Clostridium</taxon>
    </lineage>
</organism>
<dbReference type="OrthoDB" id="9813552at2"/>
<dbReference type="InterPro" id="IPR011608">
    <property type="entry name" value="PRD"/>
</dbReference>
<dbReference type="InterPro" id="IPR036650">
    <property type="entry name" value="CAT_RNA-bd_dom_sf"/>
</dbReference>
<feature type="domain" description="PRD" evidence="2">
    <location>
        <begin position="171"/>
        <end position="280"/>
    </location>
</feature>
<protein>
    <submittedName>
        <fullName evidence="3">Beta-glucoside operon transcriptional antiterminator</fullName>
    </submittedName>
</protein>
<dbReference type="InterPro" id="IPR036634">
    <property type="entry name" value="PRD_sf"/>
</dbReference>
<dbReference type="Pfam" id="PF00874">
    <property type="entry name" value="PRD"/>
    <property type="match status" value="2"/>
</dbReference>
<keyword evidence="1" id="KW-0677">Repeat</keyword>
<dbReference type="SMART" id="SM01061">
    <property type="entry name" value="CAT_RBD"/>
    <property type="match status" value="1"/>
</dbReference>
<dbReference type="AlphaFoldDB" id="A0A1I1GP48"/>
<sequence length="280" mass="32369">MLINKILNNNVIVSVDENNNEIICMGRGIAFNKKCGDEVLNEMIDKIYKLSSEGMSSKFQELLANIPLDYMKLSDEIIEYAKTSLGKKLNESSYISLTDHVYTAIQRFLDGVLVKNALLWEVKRFYKDEFIVGMKALDMIENRFNVRLPDDEAGFIALHIVNAQLEEGISIGHDITGVIHEISKIVTYYFSITFDENSVYYYRFCTHLKFFAQRLFTGNEYRDKNDDGLLDVIKVKYADAYACVQKITSFIADKYAYDLSDEEQLYLTIHITRIVQESKR</sequence>
<proteinExistence type="predicted"/>